<name>A0A380FY23_9STAP</name>
<accession>A0A380FY23</accession>
<evidence type="ECO:0000313" key="3">
    <source>
        <dbReference type="EMBL" id="SUM42853.1"/>
    </source>
</evidence>
<dbReference type="InterPro" id="IPR001451">
    <property type="entry name" value="Hexapep"/>
</dbReference>
<protein>
    <submittedName>
        <fullName evidence="4">CatB-related O-acetyltransferase</fullName>
    </submittedName>
    <submittedName>
        <fullName evidence="3">O-acetyl transferase</fullName>
        <ecNumber evidence="3">2.3.1.-</ecNumber>
    </submittedName>
</protein>
<evidence type="ECO:0000313" key="4">
    <source>
        <dbReference type="EMBL" id="TGE16682.1"/>
    </source>
</evidence>
<keyword evidence="2" id="KW-0677">Repeat</keyword>
<evidence type="ECO:0000313" key="6">
    <source>
        <dbReference type="Proteomes" id="UP000297598"/>
    </source>
</evidence>
<evidence type="ECO:0000313" key="5">
    <source>
        <dbReference type="Proteomes" id="UP000254047"/>
    </source>
</evidence>
<dbReference type="RefSeq" id="WP_103299001.1">
    <property type="nucleotide sequence ID" value="NZ_PPQT01000144.1"/>
</dbReference>
<proteinExistence type="predicted"/>
<dbReference type="PANTHER" id="PTHR43300:SF11">
    <property type="entry name" value="ACETYLTRANSFERASE RV3034C-RELATED"/>
    <property type="match status" value="1"/>
</dbReference>
<dbReference type="Pfam" id="PF00132">
    <property type="entry name" value="Hexapep"/>
    <property type="match status" value="1"/>
</dbReference>
<gene>
    <name evidence="3" type="primary">vatD</name>
    <name evidence="4" type="ORF">BJR09_08935</name>
    <name evidence="3" type="ORF">NCTC13830_00375</name>
</gene>
<dbReference type="EC" id="2.3.1.-" evidence="3"/>
<keyword evidence="3" id="KW-0012">Acyltransferase</keyword>
<reference evidence="3 5" key="1">
    <citation type="submission" date="2018-06" db="EMBL/GenBank/DDBJ databases">
        <authorList>
            <consortium name="Pathogen Informatics"/>
            <person name="Doyle S."/>
        </authorList>
    </citation>
    <scope>NUCLEOTIDE SEQUENCE [LARGE SCALE GENOMIC DNA]</scope>
    <source>
        <strain evidence="3 5">NCTC13830</strain>
    </source>
</reference>
<dbReference type="Gene3D" id="2.160.10.10">
    <property type="entry name" value="Hexapeptide repeat proteins"/>
    <property type="match status" value="1"/>
</dbReference>
<dbReference type="PANTHER" id="PTHR43300">
    <property type="entry name" value="ACETYLTRANSFERASE"/>
    <property type="match status" value="1"/>
</dbReference>
<dbReference type="Proteomes" id="UP000254047">
    <property type="component" value="Unassembled WGS sequence"/>
</dbReference>
<dbReference type="CDD" id="cd03349">
    <property type="entry name" value="LbH_XAT"/>
    <property type="match status" value="1"/>
</dbReference>
<dbReference type="InterPro" id="IPR011004">
    <property type="entry name" value="Trimer_LpxA-like_sf"/>
</dbReference>
<dbReference type="GO" id="GO:0016746">
    <property type="term" value="F:acyltransferase activity"/>
    <property type="evidence" value="ECO:0007669"/>
    <property type="project" value="UniProtKB-KW"/>
</dbReference>
<organism evidence="3 5">
    <name type="scientific">Staphylococcus petrasii</name>
    <dbReference type="NCBI Taxonomy" id="1276936"/>
    <lineage>
        <taxon>Bacteria</taxon>
        <taxon>Bacillati</taxon>
        <taxon>Bacillota</taxon>
        <taxon>Bacilli</taxon>
        <taxon>Bacillales</taxon>
        <taxon>Staphylococcaceae</taxon>
        <taxon>Staphylococcus</taxon>
    </lineage>
</organism>
<reference evidence="4 6" key="2">
    <citation type="submission" date="2019-04" db="EMBL/GenBank/DDBJ databases">
        <title>Genomic characterization of Staphylococcus petrasii strains.</title>
        <authorList>
            <person name="Vrbovska V."/>
            <person name="Kovarovic V."/>
            <person name="Maslanova I."/>
            <person name="Indrakova A."/>
            <person name="Petras P."/>
            <person name="Sedo O."/>
            <person name="Svec P."/>
            <person name="Fisarova L."/>
            <person name="Sedlacek I."/>
            <person name="Doskar J."/>
            <person name="Pantucek R."/>
        </authorList>
    </citation>
    <scope>NUCLEOTIDE SEQUENCE [LARGE SCALE GENOMIC DNA]</scope>
    <source>
        <strain evidence="4 6">P5404</strain>
    </source>
</reference>
<evidence type="ECO:0000256" key="2">
    <source>
        <dbReference type="ARBA" id="ARBA00022737"/>
    </source>
</evidence>
<dbReference type="SUPFAM" id="SSF51161">
    <property type="entry name" value="Trimeric LpxA-like enzymes"/>
    <property type="match status" value="1"/>
</dbReference>
<keyword evidence="6" id="KW-1185">Reference proteome</keyword>
<dbReference type="AlphaFoldDB" id="A0A380FY23"/>
<dbReference type="PROSITE" id="PS00101">
    <property type="entry name" value="HEXAPEP_TRANSFERASES"/>
    <property type="match status" value="1"/>
</dbReference>
<dbReference type="InterPro" id="IPR050179">
    <property type="entry name" value="Trans_hexapeptide_repeat"/>
</dbReference>
<evidence type="ECO:0000256" key="1">
    <source>
        <dbReference type="ARBA" id="ARBA00022679"/>
    </source>
</evidence>
<dbReference type="EMBL" id="SRLS01000013">
    <property type="protein sequence ID" value="TGE16682.1"/>
    <property type="molecule type" value="Genomic_DNA"/>
</dbReference>
<dbReference type="Proteomes" id="UP000297598">
    <property type="component" value="Unassembled WGS sequence"/>
</dbReference>
<dbReference type="EMBL" id="UHDO01000001">
    <property type="protein sequence ID" value="SUM42853.1"/>
    <property type="molecule type" value="Genomic_DNA"/>
</dbReference>
<dbReference type="InterPro" id="IPR018357">
    <property type="entry name" value="Hexapep_transf_CS"/>
</dbReference>
<sequence>MIKKIVKRLARISTLKKGIYGKIGKGNKFSWNVFISEGAQLGSYNYVGPYTMINNAKVGNFCSIAPGVKLGQAEHSKDFFTTAQLISKDLINHSLNKEKTKIGNDVWLGANVVVLQGVTIGDGAIIGANAVVTKDIPDYAIAVGVPAKVVKYRFNENVITSLKKSNWFNYDLKKAKQVLNDMQKKESLGE</sequence>
<keyword evidence="1 3" id="KW-0808">Transferase</keyword>